<keyword evidence="2" id="KW-0687">Ribonucleoprotein</keyword>
<dbReference type="RefSeq" id="YP_009549885.1">
    <property type="nucleotide sequence ID" value="NC_040224.1"/>
</dbReference>
<proteinExistence type="predicted"/>
<reference evidence="3" key="1">
    <citation type="journal article" date="2020" name="Sci. Rep.">
        <title>Organelle inheritance and genome architecture variation in isogamous brown algae.</title>
        <authorList>
            <person name="Choi J.W."/>
            <person name="Graf L."/>
            <person name="Peters A.F."/>
            <person name="Cock J.M."/>
            <person name="Nishitsuji K."/>
            <person name="Arimoto A."/>
            <person name="Shoguchi E."/>
            <person name="Nagasato C."/>
            <person name="Choi C.G."/>
            <person name="Yoon H.S."/>
        </authorList>
    </citation>
    <scope>NUCLEOTIDE SEQUENCE</scope>
</reference>
<dbReference type="InterPro" id="IPR036967">
    <property type="entry name" value="Ribosomal_uS11_sf"/>
</dbReference>
<dbReference type="GeneID" id="38748159"/>
<dbReference type="GO" id="GO:0005840">
    <property type="term" value="C:ribosome"/>
    <property type="evidence" value="ECO:0007669"/>
    <property type="project" value="UniProtKB-KW"/>
</dbReference>
<accession>A0A3G5FPN5</accession>
<evidence type="ECO:0000313" key="3">
    <source>
        <dbReference type="EMBL" id="AYW52599.1"/>
    </source>
</evidence>
<keyword evidence="3" id="KW-0496">Mitochondrion</keyword>
<sequence>MLIKSFLMNFSLKQGSFFFSSFSKSKSKILKAKSPFRRPNKRGSIYIKSTKSNLFCTLMDVKEKKVKTSCSLKVPEYDNEFNEKVNPFKRGKLLGEVFGKKTRELGFTEVGIYLDSNMNQARKGFLQVFGRKKIKISFIQLSKAYPHNGCRPSKVRRKKLRTKVKSR</sequence>
<dbReference type="SUPFAM" id="SSF53137">
    <property type="entry name" value="Translational machinery components"/>
    <property type="match status" value="1"/>
</dbReference>
<dbReference type="GO" id="GO:1990904">
    <property type="term" value="C:ribonucleoprotein complex"/>
    <property type="evidence" value="ECO:0007669"/>
    <property type="project" value="UniProtKB-KW"/>
</dbReference>
<evidence type="ECO:0000256" key="2">
    <source>
        <dbReference type="ARBA" id="ARBA00023274"/>
    </source>
</evidence>
<dbReference type="EMBL" id="MG488292">
    <property type="protein sequence ID" value="AYW52599.1"/>
    <property type="molecule type" value="Genomic_DNA"/>
</dbReference>
<evidence type="ECO:0000256" key="1">
    <source>
        <dbReference type="ARBA" id="ARBA00022980"/>
    </source>
</evidence>
<protein>
    <submittedName>
        <fullName evidence="3">Ribosomal protein S11</fullName>
    </submittedName>
</protein>
<dbReference type="Gene3D" id="3.30.420.80">
    <property type="entry name" value="Ribosomal protein S11"/>
    <property type="match status" value="1"/>
</dbReference>
<gene>
    <name evidence="3" type="primary">rps11</name>
    <name evidence="3" type="ORF">Cloka_030</name>
</gene>
<dbReference type="GO" id="GO:0006412">
    <property type="term" value="P:translation"/>
    <property type="evidence" value="ECO:0007669"/>
    <property type="project" value="InterPro"/>
</dbReference>
<organism evidence="3">
    <name type="scientific">Cladosiphon okamuranus</name>
    <dbReference type="NCBI Taxonomy" id="309737"/>
    <lineage>
        <taxon>Eukaryota</taxon>
        <taxon>Sar</taxon>
        <taxon>Stramenopiles</taxon>
        <taxon>Ochrophyta</taxon>
        <taxon>PX clade</taxon>
        <taxon>Phaeophyceae</taxon>
        <taxon>Ectocarpales</taxon>
        <taxon>Chordariaceae</taxon>
        <taxon>Cladosiphon</taxon>
    </lineage>
</organism>
<name>A0A3G5FPN5_9PHAE</name>
<dbReference type="GO" id="GO:0003735">
    <property type="term" value="F:structural constituent of ribosome"/>
    <property type="evidence" value="ECO:0007669"/>
    <property type="project" value="InterPro"/>
</dbReference>
<keyword evidence="1 3" id="KW-0689">Ribosomal protein</keyword>
<geneLocation type="mitochondrion" evidence="3"/>
<dbReference type="AlphaFoldDB" id="A0A3G5FPN5"/>